<feature type="region of interest" description="Disordered" evidence="1">
    <location>
        <begin position="123"/>
        <end position="143"/>
    </location>
</feature>
<evidence type="ECO:0000313" key="4">
    <source>
        <dbReference type="Proteomes" id="UP001209878"/>
    </source>
</evidence>
<reference evidence="3" key="1">
    <citation type="journal article" date="2023" name="Mol. Biol. Evol.">
        <title>Third-Generation Sequencing Reveals the Adaptive Role of the Epigenome in Three Deep-Sea Polychaetes.</title>
        <authorList>
            <person name="Perez M."/>
            <person name="Aroh O."/>
            <person name="Sun Y."/>
            <person name="Lan Y."/>
            <person name="Juniper S.K."/>
            <person name="Young C.R."/>
            <person name="Angers B."/>
            <person name="Qian P.Y."/>
        </authorList>
    </citation>
    <scope>NUCLEOTIDE SEQUENCE</scope>
    <source>
        <strain evidence="3">R07B-5</strain>
    </source>
</reference>
<name>A0AAD9UJJ7_RIDPI</name>
<gene>
    <name evidence="3" type="ORF">NP493_43g06009</name>
</gene>
<dbReference type="SUPFAM" id="SSF53335">
    <property type="entry name" value="S-adenosyl-L-methionine-dependent methyltransferases"/>
    <property type="match status" value="1"/>
</dbReference>
<evidence type="ECO:0000256" key="1">
    <source>
        <dbReference type="SAM" id="MobiDB-lite"/>
    </source>
</evidence>
<organism evidence="3 4">
    <name type="scientific">Ridgeia piscesae</name>
    <name type="common">Tubeworm</name>
    <dbReference type="NCBI Taxonomy" id="27915"/>
    <lineage>
        <taxon>Eukaryota</taxon>
        <taxon>Metazoa</taxon>
        <taxon>Spiralia</taxon>
        <taxon>Lophotrochozoa</taxon>
        <taxon>Annelida</taxon>
        <taxon>Polychaeta</taxon>
        <taxon>Sedentaria</taxon>
        <taxon>Canalipalpata</taxon>
        <taxon>Sabellida</taxon>
        <taxon>Siboglinidae</taxon>
        <taxon>Ridgeia</taxon>
    </lineage>
</organism>
<feature type="compositionally biased region" description="Polar residues" evidence="1">
    <location>
        <begin position="123"/>
        <end position="133"/>
    </location>
</feature>
<dbReference type="InterPro" id="IPR029063">
    <property type="entry name" value="SAM-dependent_MTases_sf"/>
</dbReference>
<comment type="caution">
    <text evidence="3">The sequence shown here is derived from an EMBL/GenBank/DDBJ whole genome shotgun (WGS) entry which is preliminary data.</text>
</comment>
<dbReference type="PANTHER" id="PTHR12496:SF0">
    <property type="entry name" value="METHYLTRANSFERASE DOMAIN-CONTAINING PROTEIN"/>
    <property type="match status" value="1"/>
</dbReference>
<feature type="domain" description="Methyltransferase" evidence="2">
    <location>
        <begin position="8"/>
        <end position="191"/>
    </location>
</feature>
<dbReference type="InterPro" id="IPR052220">
    <property type="entry name" value="METTL25"/>
</dbReference>
<dbReference type="PANTHER" id="PTHR12496">
    <property type="entry name" value="CGI-41 METHYLTRANSFERASE"/>
    <property type="match status" value="1"/>
</dbReference>
<dbReference type="Proteomes" id="UP001209878">
    <property type="component" value="Unassembled WGS sequence"/>
</dbReference>
<dbReference type="AlphaFoldDB" id="A0AAD9UJJ7"/>
<sequence length="386" mass="43889">MRKGMNPKKIHEVSQMAAVVDKLCKECAVRHIVDIGSGLGYLGQVLSADYGYRVLGLEGVNTRTHSAEQQVRKKELSNTDFRSVTFTLCDTDECFTEFHQMLHNELLDEECLKGDKSLVEEASQSQQEQNMTQKALEPGITDKSQGPQGMPLCMMGLHCCGDLTPTMLRLLTRTTDIDCLVCVGCCYHNMTCTDSQEYKSFPMSSKLRAVMKHAQEKHPEWHLNTFALRLAAQETRARWQRQTSADHEYHVKNVAFRGIVELFCQTEDSVLTKTRRRVARRKDYDTFDTYLAAVFDRTTLSGNQDMALVLNKLQHLYSSHTPDMVFIEPFTALQVALQPVLESLVVLDRLQFLHEHDISATAVPIFDDEISPRNLALVGWKHTRNS</sequence>
<keyword evidence="4" id="KW-1185">Reference proteome</keyword>
<dbReference type="InterPro" id="IPR025714">
    <property type="entry name" value="Methyltranfer_dom"/>
</dbReference>
<protein>
    <recommendedName>
        <fullName evidence="2">Methyltransferase domain-containing protein</fullName>
    </recommendedName>
</protein>
<accession>A0AAD9UJJ7</accession>
<dbReference type="EMBL" id="JAODUO010000043">
    <property type="protein sequence ID" value="KAK2191903.1"/>
    <property type="molecule type" value="Genomic_DNA"/>
</dbReference>
<evidence type="ECO:0000313" key="3">
    <source>
        <dbReference type="EMBL" id="KAK2191903.1"/>
    </source>
</evidence>
<proteinExistence type="predicted"/>
<dbReference type="Pfam" id="PF13679">
    <property type="entry name" value="Methyltransf_32"/>
    <property type="match status" value="1"/>
</dbReference>
<evidence type="ECO:0000259" key="2">
    <source>
        <dbReference type="Pfam" id="PF13679"/>
    </source>
</evidence>